<dbReference type="CDD" id="cd07409">
    <property type="entry name" value="MPP_CD73_N"/>
    <property type="match status" value="1"/>
</dbReference>
<dbReference type="SUPFAM" id="SSF56300">
    <property type="entry name" value="Metallo-dependent phosphatases"/>
    <property type="match status" value="1"/>
</dbReference>
<dbReference type="Proteomes" id="UP000569951">
    <property type="component" value="Unassembled WGS sequence"/>
</dbReference>
<evidence type="ECO:0000256" key="4">
    <source>
        <dbReference type="ARBA" id="ARBA00022729"/>
    </source>
</evidence>
<dbReference type="Gene3D" id="3.60.21.10">
    <property type="match status" value="1"/>
</dbReference>
<comment type="similarity">
    <text evidence="7">Belongs to the 5'-nucleotidase family.</text>
</comment>
<keyword evidence="6 7" id="KW-0378">Hydrolase</keyword>
<accession>A0A841HXW2</accession>
<evidence type="ECO:0000256" key="5">
    <source>
        <dbReference type="ARBA" id="ARBA00022741"/>
    </source>
</evidence>
<dbReference type="EMBL" id="JACHHG010000003">
    <property type="protein sequence ID" value="MBB6097713.1"/>
    <property type="molecule type" value="Genomic_DNA"/>
</dbReference>
<protein>
    <submittedName>
        <fullName evidence="10">5'-nucleotidase</fullName>
        <ecNumber evidence="10">3.1.3.5</ecNumber>
    </submittedName>
</protein>
<dbReference type="RefSeq" id="WP_221276929.1">
    <property type="nucleotide sequence ID" value="NZ_JACHHG010000003.1"/>
</dbReference>
<evidence type="ECO:0000259" key="9">
    <source>
        <dbReference type="Pfam" id="PF02872"/>
    </source>
</evidence>
<keyword evidence="11" id="KW-1185">Reference proteome</keyword>
<dbReference type="PRINTS" id="PR01607">
    <property type="entry name" value="APYRASEFAMLY"/>
</dbReference>
<dbReference type="AlphaFoldDB" id="A0A841HXW2"/>
<dbReference type="SUPFAM" id="SSF55816">
    <property type="entry name" value="5'-nucleotidase (syn. UDP-sugar hydrolase), C-terminal domain"/>
    <property type="match status" value="1"/>
</dbReference>
<feature type="domain" description="5'-Nucleotidase C-terminal" evidence="9">
    <location>
        <begin position="346"/>
        <end position="506"/>
    </location>
</feature>
<keyword evidence="4" id="KW-0732">Signal</keyword>
<reference evidence="10 11" key="1">
    <citation type="submission" date="2020-08" db="EMBL/GenBank/DDBJ databases">
        <title>Genomic Encyclopedia of Type Strains, Phase IV (KMG-IV): sequencing the most valuable type-strain genomes for metagenomic binning, comparative biology and taxonomic classification.</title>
        <authorList>
            <person name="Goeker M."/>
        </authorList>
    </citation>
    <scope>NUCLEOTIDE SEQUENCE [LARGE SCALE GENOMIC DNA]</scope>
    <source>
        <strain evidence="10 11">DSM 21458</strain>
    </source>
</reference>
<evidence type="ECO:0000313" key="10">
    <source>
        <dbReference type="EMBL" id="MBB6097713.1"/>
    </source>
</evidence>
<dbReference type="Pfam" id="PF02872">
    <property type="entry name" value="5_nucleotid_C"/>
    <property type="match status" value="1"/>
</dbReference>
<dbReference type="GO" id="GO:0009166">
    <property type="term" value="P:nucleotide catabolic process"/>
    <property type="evidence" value="ECO:0007669"/>
    <property type="project" value="InterPro"/>
</dbReference>
<dbReference type="InterPro" id="IPR006311">
    <property type="entry name" value="TAT_signal"/>
</dbReference>
<dbReference type="InterPro" id="IPR008334">
    <property type="entry name" value="5'-Nucleotdase_C"/>
</dbReference>
<gene>
    <name evidence="10" type="ORF">HNR42_001130</name>
</gene>
<comment type="caution">
    <text evidence="10">The sequence shown here is derived from an EMBL/GenBank/DDBJ whole genome shotgun (WGS) entry which is preliminary data.</text>
</comment>
<dbReference type="PROSITE" id="PS51318">
    <property type="entry name" value="TAT"/>
    <property type="match status" value="1"/>
</dbReference>
<comment type="subcellular location">
    <subcellularLocation>
        <location evidence="1">Secreted</location>
    </subcellularLocation>
</comment>
<dbReference type="InterPro" id="IPR036907">
    <property type="entry name" value="5'-Nucleotdase_C_sf"/>
</dbReference>
<keyword evidence="2" id="KW-0964">Secreted</keyword>
<evidence type="ECO:0000256" key="7">
    <source>
        <dbReference type="RuleBase" id="RU362119"/>
    </source>
</evidence>
<proteinExistence type="inferred from homology"/>
<evidence type="ECO:0000256" key="2">
    <source>
        <dbReference type="ARBA" id="ARBA00022525"/>
    </source>
</evidence>
<dbReference type="EC" id="3.1.3.5" evidence="10"/>
<feature type="domain" description="Calcineurin-like phosphoesterase" evidence="8">
    <location>
        <begin position="39"/>
        <end position="255"/>
    </location>
</feature>
<evidence type="ECO:0000313" key="11">
    <source>
        <dbReference type="Proteomes" id="UP000569951"/>
    </source>
</evidence>
<evidence type="ECO:0000256" key="3">
    <source>
        <dbReference type="ARBA" id="ARBA00022723"/>
    </source>
</evidence>
<organism evidence="10 11">
    <name type="scientific">Deinobacterium chartae</name>
    <dbReference type="NCBI Taxonomy" id="521158"/>
    <lineage>
        <taxon>Bacteria</taxon>
        <taxon>Thermotogati</taxon>
        <taxon>Deinococcota</taxon>
        <taxon>Deinococci</taxon>
        <taxon>Deinococcales</taxon>
        <taxon>Deinococcaceae</taxon>
        <taxon>Deinobacterium</taxon>
    </lineage>
</organism>
<dbReference type="FunFam" id="3.60.21.10:FF:000020">
    <property type="entry name" value="NT5E isoform 4"/>
    <property type="match status" value="1"/>
</dbReference>
<dbReference type="InterPro" id="IPR029052">
    <property type="entry name" value="Metallo-depent_PP-like"/>
</dbReference>
<keyword evidence="3" id="KW-0479">Metal-binding</keyword>
<keyword evidence="5 7" id="KW-0547">Nucleotide-binding</keyword>
<dbReference type="PANTHER" id="PTHR11575:SF24">
    <property type="entry name" value="5'-NUCLEOTIDASE"/>
    <property type="match status" value="1"/>
</dbReference>
<sequence>MKTISRRDLLKILGVGGVAAGLEGAHAQTQQRPGTFTVTLLHSNDSHDHLEPTTITGKDASGADVRAQYGGVARVKTLIDQLKRRSHNPIVLDAGDAFTGTLYGTVYKGLADLAYIEAWGVQAQTLGNHEFDGGPAQLAEYLKNATFPVVSANVDAEADPLLKGMIKPSTILEVDGQRVGVVGVTTPGTPITSSPGPTVKFLDPYETVQKEVDRLRASGVKYVVVLSHLGYDEDVKLAPRLRGVGVIVGGHSHTPLGKYEGFGLPQPEGDYPTVLKDADGKTILVTQVWEWAKLYGSLRVTFDDSGTPVGWFGKVYPVTSAYKDDVRLAATLRAFMVPLETFRKTVVGTAATVLNGDRVDVRKRETNLGNFIADAYLWKTQKDGAVIALMNGGGIRASIPAGQVTNGQTIEVQPFGNTVYLIDLKGSEIKAALENGVSQWDAGAGRFLQVGGMKYTFDLARPVGNRVVDMQIGTPEKGFAPIDPNATYRVVTNNFIAGGGDGFAVLRDAKGERRDTYFPDYTVVNEYFAFVKNADPKVEGRITILNEKK</sequence>
<name>A0A841HXW2_9DEIO</name>
<dbReference type="Pfam" id="PF00149">
    <property type="entry name" value="Metallophos"/>
    <property type="match status" value="1"/>
</dbReference>
<dbReference type="InterPro" id="IPR004843">
    <property type="entry name" value="Calcineurin-like_PHP"/>
</dbReference>
<dbReference type="GO" id="GO:0008253">
    <property type="term" value="F:5'-nucleotidase activity"/>
    <property type="evidence" value="ECO:0007669"/>
    <property type="project" value="UniProtKB-EC"/>
</dbReference>
<dbReference type="FunFam" id="3.90.780.10:FF:000004">
    <property type="entry name" value="UDP-sugar hydrolase, putative"/>
    <property type="match status" value="1"/>
</dbReference>
<dbReference type="Gene3D" id="3.90.780.10">
    <property type="entry name" value="5'-Nucleotidase, C-terminal domain"/>
    <property type="match status" value="1"/>
</dbReference>
<evidence type="ECO:0000256" key="1">
    <source>
        <dbReference type="ARBA" id="ARBA00004613"/>
    </source>
</evidence>
<evidence type="ECO:0000256" key="6">
    <source>
        <dbReference type="ARBA" id="ARBA00022801"/>
    </source>
</evidence>
<dbReference type="GO" id="GO:0000166">
    <property type="term" value="F:nucleotide binding"/>
    <property type="evidence" value="ECO:0007669"/>
    <property type="project" value="UniProtKB-KW"/>
</dbReference>
<dbReference type="GO" id="GO:0005576">
    <property type="term" value="C:extracellular region"/>
    <property type="evidence" value="ECO:0007669"/>
    <property type="project" value="UniProtKB-SubCell"/>
</dbReference>
<dbReference type="GO" id="GO:0046872">
    <property type="term" value="F:metal ion binding"/>
    <property type="evidence" value="ECO:0007669"/>
    <property type="project" value="UniProtKB-KW"/>
</dbReference>
<evidence type="ECO:0000259" key="8">
    <source>
        <dbReference type="Pfam" id="PF00149"/>
    </source>
</evidence>
<dbReference type="InterPro" id="IPR006179">
    <property type="entry name" value="5_nucleotidase/apyrase"/>
</dbReference>
<dbReference type="PANTHER" id="PTHR11575">
    <property type="entry name" value="5'-NUCLEOTIDASE-RELATED"/>
    <property type="match status" value="1"/>
</dbReference>